<dbReference type="EMBL" id="LLXJ01002488">
    <property type="protein sequence ID" value="PKB98734.1"/>
    <property type="molecule type" value="Genomic_DNA"/>
</dbReference>
<name>A0A2N0NVY1_9GLOM</name>
<proteinExistence type="predicted"/>
<organism evidence="1 2">
    <name type="scientific">Rhizophagus irregularis</name>
    <dbReference type="NCBI Taxonomy" id="588596"/>
    <lineage>
        <taxon>Eukaryota</taxon>
        <taxon>Fungi</taxon>
        <taxon>Fungi incertae sedis</taxon>
        <taxon>Mucoromycota</taxon>
        <taxon>Glomeromycotina</taxon>
        <taxon>Glomeromycetes</taxon>
        <taxon>Glomerales</taxon>
        <taxon>Glomeraceae</taxon>
        <taxon>Rhizophagus</taxon>
    </lineage>
</organism>
<reference evidence="1 2" key="2">
    <citation type="submission" date="2017-09" db="EMBL/GenBank/DDBJ databases">
        <title>Extensive intraspecific genome diversity in a model arbuscular mycorrhizal fungus.</title>
        <authorList>
            <person name="Chen E.C."/>
            <person name="Morin E."/>
            <person name="Beaudet D."/>
            <person name="Noel J."/>
            <person name="Ndikumana S."/>
            <person name="Charron P."/>
            <person name="St-Onge C."/>
            <person name="Giorgi J."/>
            <person name="Grigoriev I.V."/>
            <person name="Roux C."/>
            <person name="Martin F.M."/>
            <person name="Corradi N."/>
        </authorList>
    </citation>
    <scope>NUCLEOTIDE SEQUENCE [LARGE SCALE GENOMIC DNA]</scope>
    <source>
        <strain evidence="1 2">A5</strain>
    </source>
</reference>
<dbReference type="Proteomes" id="UP000232722">
    <property type="component" value="Unassembled WGS sequence"/>
</dbReference>
<sequence>MIEHDRSKQPYTINVSWKANQKNVINLAFGASIPVPNRNWDDRKRLCLIRQKNDKYLLPRDQSGNVIPKLEKWEFGNCSEMNAWTCLCRWRPDLQIKSRTI</sequence>
<evidence type="ECO:0000313" key="2">
    <source>
        <dbReference type="Proteomes" id="UP000232722"/>
    </source>
</evidence>
<comment type="caution">
    <text evidence="1">The sequence shown here is derived from an EMBL/GenBank/DDBJ whole genome shotgun (WGS) entry which is preliminary data.</text>
</comment>
<reference evidence="1 2" key="1">
    <citation type="submission" date="2016-04" db="EMBL/GenBank/DDBJ databases">
        <title>Genome analyses suggest a sexual origin of heterokaryosis in a supposedly ancient asexual fungus.</title>
        <authorList>
            <person name="Ropars J."/>
            <person name="Sedzielewska K."/>
            <person name="Noel J."/>
            <person name="Charron P."/>
            <person name="Farinelli L."/>
            <person name="Marton T."/>
            <person name="Kruger M."/>
            <person name="Pelin A."/>
            <person name="Brachmann A."/>
            <person name="Corradi N."/>
        </authorList>
    </citation>
    <scope>NUCLEOTIDE SEQUENCE [LARGE SCALE GENOMIC DNA]</scope>
    <source>
        <strain evidence="1 2">A5</strain>
    </source>
</reference>
<protein>
    <submittedName>
        <fullName evidence="1">Uncharacterized protein</fullName>
    </submittedName>
</protein>
<evidence type="ECO:0000313" key="1">
    <source>
        <dbReference type="EMBL" id="PKB98734.1"/>
    </source>
</evidence>
<dbReference type="AlphaFoldDB" id="A0A2N0NVY1"/>
<feature type="non-terminal residue" evidence="1">
    <location>
        <position position="101"/>
    </location>
</feature>
<accession>A0A2N0NVY1</accession>
<gene>
    <name evidence="1" type="ORF">RhiirA5_366817</name>
</gene>